<organism evidence="1 2">
    <name type="scientific">Powai lake megavirus</name>
    <dbReference type="NCBI Taxonomy" id="1842663"/>
    <lineage>
        <taxon>Viruses</taxon>
        <taxon>Varidnaviria</taxon>
        <taxon>Bamfordvirae</taxon>
        <taxon>Nucleocytoviricota</taxon>
        <taxon>Megaviricetes</taxon>
        <taxon>Imitervirales</taxon>
        <taxon>Mimiviridae</taxon>
        <taxon>Megamimivirinae</taxon>
        <taxon>Megavirus</taxon>
        <taxon>Megavirus powaiense</taxon>
    </lineage>
</organism>
<sequence>MFDIEFDPYFAYRIFKLAYCNTTEFYKNDSPIRHLFDINNSVICTMPFDINFTIFLWYDNNKNKWTITHSINSSKHQNEIKKWANVLNNIDKQFIYIFQYRKNKNIKNLCIFDTISGIFSCENYSYVRELTSNFLCITRNSIIYFNSGRFIDLFLSTLQISNNRDDIEKIINVLSSDKYNDYFDPILNDYHNLIESTSNIIPNEIYSQIFTELRLSDTNYHKINFVKFSENMLNILIESQNNNINTILIDLISNFRKDFVRELTQLYHRFRCYPHERLLMYKKHPNHGYTFLLKQIHNYYCAYGQKINDIIVSDILSEQLDPFSSSNSTHFCDKGDFLRFTINAISNRSEYMTSYHEIYCVTQWSDKKPKYECKPYFPFKIYSCNIFIIEHMFNNLINKL</sequence>
<evidence type="ECO:0000313" key="2">
    <source>
        <dbReference type="Proteomes" id="UP000241365"/>
    </source>
</evidence>
<dbReference type="Proteomes" id="UP000241365">
    <property type="component" value="Segment"/>
</dbReference>
<dbReference type="RefSeq" id="YP_010776277.1">
    <property type="nucleotide sequence ID" value="NC_075034.1"/>
</dbReference>
<name>A0A167RCC8_9VIRU</name>
<protein>
    <submittedName>
        <fullName evidence="1">Uncharacterized protein</fullName>
    </submittedName>
</protein>
<keyword evidence="2" id="KW-1185">Reference proteome</keyword>
<evidence type="ECO:0000313" key="1">
    <source>
        <dbReference type="EMBL" id="ANB50526.1"/>
    </source>
</evidence>
<dbReference type="KEGG" id="vg:80512888"/>
<dbReference type="GeneID" id="80512888"/>
<accession>A0A167RCC8</accession>
<proteinExistence type="predicted"/>
<dbReference type="EMBL" id="KU877344">
    <property type="protein sequence ID" value="ANB50526.1"/>
    <property type="molecule type" value="Genomic_DNA"/>
</dbReference>
<reference evidence="1 2" key="1">
    <citation type="journal article" date="2016" name="Genome Announc.">
        <title>Complete Genome Sequence of a New Megavirus Family Member Isolated from an Inland Water Lake for the First Time in India.</title>
        <authorList>
            <person name="Chatterjee A."/>
            <person name="Ali F."/>
            <person name="Bange D."/>
            <person name="Kondabagil K."/>
        </authorList>
    </citation>
    <scope>NUCLEOTIDE SEQUENCE [LARGE SCALE GENOMIC DNA]</scope>
    <source>
        <strain evidence="1">1</strain>
    </source>
</reference>